<feature type="region of interest" description="Disordered" evidence="2">
    <location>
        <begin position="1511"/>
        <end position="1538"/>
    </location>
</feature>
<dbReference type="InterPro" id="IPR027417">
    <property type="entry name" value="P-loop_NTPase"/>
</dbReference>
<feature type="region of interest" description="Disordered" evidence="2">
    <location>
        <begin position="1358"/>
        <end position="1458"/>
    </location>
</feature>
<dbReference type="CTD" id="9231"/>
<accession>A0A7M7R6W0</accession>
<feature type="compositionally biased region" description="Gly residues" evidence="2">
    <location>
        <begin position="1235"/>
        <end position="1250"/>
    </location>
</feature>
<feature type="compositionally biased region" description="Basic residues" evidence="2">
    <location>
        <begin position="1725"/>
        <end position="1735"/>
    </location>
</feature>
<dbReference type="CDD" id="cd11860">
    <property type="entry name" value="SH3_DLG5"/>
    <property type="match status" value="1"/>
</dbReference>
<feature type="coiled-coil region" evidence="1">
    <location>
        <begin position="320"/>
        <end position="361"/>
    </location>
</feature>
<evidence type="ECO:0000256" key="2">
    <source>
        <dbReference type="SAM" id="MobiDB-lite"/>
    </source>
</evidence>
<evidence type="ECO:0000313" key="7">
    <source>
        <dbReference type="RefSeq" id="XP_006569214.1"/>
    </source>
</evidence>
<feature type="region of interest" description="Disordered" evidence="2">
    <location>
        <begin position="1712"/>
        <end position="1743"/>
    </location>
</feature>
<feature type="compositionally biased region" description="Polar residues" evidence="2">
    <location>
        <begin position="1445"/>
        <end position="1455"/>
    </location>
</feature>
<dbReference type="RefSeq" id="XP_006569214.1">
    <property type="nucleotide sequence ID" value="XM_006569151.3"/>
</dbReference>
<feature type="compositionally biased region" description="Low complexity" evidence="2">
    <location>
        <begin position="1361"/>
        <end position="1371"/>
    </location>
</feature>
<feature type="compositionally biased region" description="Low complexity" evidence="2">
    <location>
        <begin position="1057"/>
        <end position="1068"/>
    </location>
</feature>
<feature type="region of interest" description="Disordered" evidence="2">
    <location>
        <begin position="813"/>
        <end position="839"/>
    </location>
</feature>
<dbReference type="PROSITE" id="PS50052">
    <property type="entry name" value="GUANYLATE_KINASE_2"/>
    <property type="match status" value="1"/>
</dbReference>
<dbReference type="InterPro" id="IPR053004">
    <property type="entry name" value="MAGUK_Signaling_Regulators"/>
</dbReference>
<keyword evidence="1" id="KW-0175">Coiled coil</keyword>
<feature type="coiled-coil region" evidence="1">
    <location>
        <begin position="414"/>
        <end position="518"/>
    </location>
</feature>
<dbReference type="SMART" id="SM00072">
    <property type="entry name" value="GuKc"/>
    <property type="match status" value="1"/>
</dbReference>
<feature type="region of interest" description="Disordered" evidence="2">
    <location>
        <begin position="1181"/>
        <end position="1257"/>
    </location>
</feature>
<reference evidence="7 8" key="2">
    <citation type="submission" date="2025-04" db="UniProtKB">
        <authorList>
            <consortium name="RefSeq"/>
        </authorList>
    </citation>
    <scope>IDENTIFICATION</scope>
    <source>
        <strain evidence="7 8">DH4</strain>
        <tissue evidence="7 8">Whole body</tissue>
    </source>
</reference>
<dbReference type="PANTHER" id="PTHR46360">
    <property type="entry name" value="DISKS LARGE HOMOLOG 5"/>
    <property type="match status" value="1"/>
</dbReference>
<dbReference type="InterPro" id="IPR035537">
    <property type="entry name" value="DLG5_SH3"/>
</dbReference>
<dbReference type="InterPro" id="IPR036028">
    <property type="entry name" value="SH3-like_dom_sf"/>
</dbReference>
<evidence type="ECO:0000259" key="4">
    <source>
        <dbReference type="PROSITE" id="PS50106"/>
    </source>
</evidence>
<reference evidence="5" key="1">
    <citation type="submission" date="2021-01" db="UniProtKB">
        <authorList>
            <consortium name="EnsemblMetazoa"/>
        </authorList>
    </citation>
    <scope>IDENTIFICATION</scope>
    <source>
        <strain evidence="5">DH4</strain>
    </source>
</reference>
<feature type="compositionally biased region" description="Polar residues" evidence="2">
    <location>
        <begin position="1511"/>
        <end position="1526"/>
    </location>
</feature>
<proteinExistence type="predicted"/>
<dbReference type="SUPFAM" id="SSF52540">
    <property type="entry name" value="P-loop containing nucleoside triphosphate hydrolases"/>
    <property type="match status" value="1"/>
</dbReference>
<dbReference type="InterPro" id="IPR001478">
    <property type="entry name" value="PDZ"/>
</dbReference>
<feature type="region of interest" description="Disordered" evidence="2">
    <location>
        <begin position="1033"/>
        <end position="1118"/>
    </location>
</feature>
<evidence type="ECO:0000313" key="6">
    <source>
        <dbReference type="Proteomes" id="UP000005203"/>
    </source>
</evidence>
<feature type="region of interest" description="Disordered" evidence="2">
    <location>
        <begin position="1"/>
        <end position="40"/>
    </location>
</feature>
<feature type="domain" description="Guanylate kinase-like" evidence="3">
    <location>
        <begin position="1800"/>
        <end position="1947"/>
    </location>
</feature>
<dbReference type="PROSITE" id="PS50106">
    <property type="entry name" value="PDZ"/>
    <property type="match status" value="4"/>
</dbReference>
<dbReference type="SUPFAM" id="SSF50156">
    <property type="entry name" value="PDZ domain-like"/>
    <property type="match status" value="4"/>
</dbReference>
<evidence type="ECO:0000259" key="3">
    <source>
        <dbReference type="PROSITE" id="PS50052"/>
    </source>
</evidence>
<feature type="compositionally biased region" description="Polar residues" evidence="2">
    <location>
        <begin position="1043"/>
        <end position="1056"/>
    </location>
</feature>
<organism evidence="5">
    <name type="scientific">Apis mellifera</name>
    <name type="common">Honeybee</name>
    <dbReference type="NCBI Taxonomy" id="7460"/>
    <lineage>
        <taxon>Eukaryota</taxon>
        <taxon>Metazoa</taxon>
        <taxon>Ecdysozoa</taxon>
        <taxon>Arthropoda</taxon>
        <taxon>Hexapoda</taxon>
        <taxon>Insecta</taxon>
        <taxon>Pterygota</taxon>
        <taxon>Neoptera</taxon>
        <taxon>Endopterygota</taxon>
        <taxon>Hymenoptera</taxon>
        <taxon>Apocrita</taxon>
        <taxon>Aculeata</taxon>
        <taxon>Apoidea</taxon>
        <taxon>Anthophila</taxon>
        <taxon>Apidae</taxon>
        <taxon>Apis</taxon>
    </lineage>
</organism>
<dbReference type="PANTHER" id="PTHR46360:SF1">
    <property type="entry name" value="DISKS LARGE HOMOLOG 5"/>
    <property type="match status" value="1"/>
</dbReference>
<dbReference type="InterPro" id="IPR036034">
    <property type="entry name" value="PDZ_sf"/>
</dbReference>
<feature type="compositionally biased region" description="Polar residues" evidence="2">
    <location>
        <begin position="1069"/>
        <end position="1079"/>
    </location>
</feature>
<dbReference type="SUPFAM" id="SSF50044">
    <property type="entry name" value="SH3-domain"/>
    <property type="match status" value="1"/>
</dbReference>
<feature type="compositionally biased region" description="Low complexity" evidence="2">
    <location>
        <begin position="1"/>
        <end position="18"/>
    </location>
</feature>
<dbReference type="Pfam" id="PF00595">
    <property type="entry name" value="PDZ"/>
    <property type="match status" value="4"/>
</dbReference>
<dbReference type="EnsemblMetazoa" id="XM_393661">
    <property type="protein sequence ID" value="XP_393661"/>
    <property type="gene ID" value="LOC410178"/>
</dbReference>
<accession>A0A8B6Z6G1</accession>
<gene>
    <name evidence="7 8" type="primary">LOC410178</name>
</gene>
<feature type="domain" description="PDZ" evidence="4">
    <location>
        <begin position="1540"/>
        <end position="1620"/>
    </location>
</feature>
<dbReference type="GO" id="GO:0035331">
    <property type="term" value="P:negative regulation of hippo signaling"/>
    <property type="evidence" value="ECO:0007669"/>
    <property type="project" value="TreeGrafter"/>
</dbReference>
<accession>A0A8B9AZW1</accession>
<feature type="compositionally biased region" description="Polar residues" evidence="2">
    <location>
        <begin position="1409"/>
        <end position="1432"/>
    </location>
</feature>
<sequence length="1961" mass="218675">MASGASSLDSAGSSDGALNMERDSGGYGSVGSPVGGPECRSDYDGLQAQCDQAMHQLQLLRHKHSDTIRRCEHTMKELEYYRGQHIAVMNQLEATSQESSALRGKYGDLVNDKQRLDREVQALQKEVSELRCQNQEVLVSDAGNSDTMNQHYLSALRKYEAVKDEYDALRKRYDDLISSHSSAVNKLELSQEEAARLKKQYDEIVQERNSAVRERNGLKQQCTAAIRQWDIALRERNEYREALAKVQQQHEEAVKEINHAMVLRMKASKDMKRLTEERNAALQEYSLIMGERDTVHKEMEKLGDDLTQAYTKITHIENQNKQFMEEKKALSYQIETLRREISSALQDRDEALKQCNELRQKFGDYSEGSSRDYKNRMELHSSYNHERDNSSKEAERESNTADYTKRDKERMDNLDQANLELDKLRKSVDKLQTELEEALQEAEVSKRRRDWAFSERDKIVLERESIRTLCDRLRKERDRAVSELAGALRDSDDIKKQRNEASKELKDLKEKIESGDHALRANQFAQTLGIHDSTLDTDANDWEIIPVHLDLGRLCLDSDRDLGLTLVGGRDNPYYPNDTGIYVAQVISGSATDGKLRANDCIVRVNNVDCTSVSTRIIMETLRTCSGGSATLTVRRRRLTRRSLRTTQLSVGSVPHGISLELGVYISKISPGSLAAKDGNLAVGDRVLNINSKPMEGINSSHEAMATLNDTSTDVLTITTLKGIPLPSATSSETMTIDASFGAEKQKMVNSCSQTEQGRILLKIPSDDYERRHVASNFGDRSIYKVSKSVSGEKPSGISNAWDNIREKIDIVRGRKHSKDREEKKKRHRNSSPNTFEQEQDAIAELDSVIESYHKKANNGVLKRSKRRGTEKAVEKNGGTWPKARGGPLIQNGTGTILHSRKTKERLPLSVLLNQQPPKYESTYNYNRISNPIPLTNFPVNVNNRHTVYKSVEKPLSNFLKTAGPLFSQKSFTPVVQFKDIPIDKQKSAAAEYESTEVNRLGSTLTPSETSIDFSVKSGKDVDYFTRKRAQKYTVGSEERQQVDASQHNRAQSQVYSGAGSSTSSTSGPRQQLATTGNFSFPPYTHSHPHPHQQNSLPSRYPSPPSLPSAQSGESIGLPDARSYCFEPSYSPGPQTGFAGHLHTPSVDLHYHKARGPPIHANAYDVVSAVASSYTHGYEGGTFPRKKENQRFRIPSNPSVTSKSSVGKLSTGSIERTSERGSPMPTFHVEVLSPGTGGSSSGGTIRGSGGNKRSSMPDYCYSQPRPAPGELRRVHIDKSVEPLGIQISCLESGGVFVSTVSEHSLASQVGLQIGDQLLEVCGINMRSATYQLAANVLRQCGNSITMLVQYSPDKYNELEEGSASSSSSEAGGAEGGSRSGSPTPCNSPEAPRKTTIEPLETSEPERDASSSLSTTRDTSNALNIMRETSNTLEPPRTIRERDIRNSASLEVPSTQQREREIRASASLDINIRKPELRSSATLDNMRNSATLDTLRGTANTLTRAQLNQAATTLQRQNATVRSPTQEDQNRKSPPPSEPRYLFIETRKCSNLGISLVGGNGVGIYVHSVQPGCLAEDAGLRPGDRILEYNGVDLRQATAEQAALELARPADKVTLIAQYVPERYNEVKDKPGDSFYVKAMFDRVGEVGDSLQLRFNKDDILYVDNTMFNGTPGHWRAWIVDQTGRRQTCGIIPSKFKVEEELLLRRSLGDLETDTTRRGSTSARRSFFRRKKHQRSSSRDSKELSHLTGVNLGWYSDSGTLNEDTLPASYQRVERLDYPALRPVLIIGPLSECVVTKLLQEFPGQFTRCLAEAMHCSQATLEQGLRDSLYVDYRKKGSYFECTTVQAVKDICEKNTHCILDVSIASIERLHRHQIYPIVLLIKFKSTKQIKEVKDSRYPSDKVSAKVAKEMYEQALKLEAEYRHHISAVIPAGVNVAYICTQVKAAVDEEQSKALWVPRGPP</sequence>
<feature type="domain" description="PDZ" evidence="4">
    <location>
        <begin position="548"/>
        <end position="637"/>
    </location>
</feature>
<name>A0A7M7R6W0_APIME</name>
<protein>
    <submittedName>
        <fullName evidence="7 8">Disks large homolog 5 isoform X1</fullName>
    </submittedName>
</protein>
<dbReference type="GeneID" id="410178"/>
<dbReference type="Proteomes" id="UP000005203">
    <property type="component" value="Linkage group LG10"/>
</dbReference>
<feature type="region of interest" description="Disordered" evidence="2">
    <location>
        <begin position="860"/>
        <end position="895"/>
    </location>
</feature>
<accession>A0A7M7H4D3</accession>
<dbReference type="Pfam" id="PF00625">
    <property type="entry name" value="Guanylate_kin"/>
    <property type="match status" value="1"/>
</dbReference>
<feature type="compositionally biased region" description="Basic and acidic residues" evidence="2">
    <location>
        <begin position="813"/>
        <end position="823"/>
    </location>
</feature>
<dbReference type="Gene3D" id="3.40.50.300">
    <property type="entry name" value="P-loop containing nucleotide triphosphate hydrolases"/>
    <property type="match status" value="1"/>
</dbReference>
<evidence type="ECO:0000256" key="1">
    <source>
        <dbReference type="SAM" id="Coils"/>
    </source>
</evidence>
<dbReference type="RefSeq" id="XP_393661.3">
    <property type="nucleotide sequence ID" value="XM_393661.7"/>
</dbReference>
<dbReference type="KEGG" id="ame:410178"/>
<dbReference type="InterPro" id="IPR008145">
    <property type="entry name" value="GK/Ca_channel_bsu"/>
</dbReference>
<feature type="domain" description="PDZ" evidence="4">
    <location>
        <begin position="1273"/>
        <end position="1352"/>
    </location>
</feature>
<dbReference type="EnsemblMetazoa" id="XM_006569151">
    <property type="protein sequence ID" value="XP_006569214"/>
    <property type="gene ID" value="LOC410178"/>
</dbReference>
<dbReference type="Gene3D" id="2.30.30.40">
    <property type="entry name" value="SH3 Domains"/>
    <property type="match status" value="1"/>
</dbReference>
<dbReference type="InterPro" id="IPR008144">
    <property type="entry name" value="Guanylate_kin-like_dom"/>
</dbReference>
<dbReference type="OrthoDB" id="10067129at2759"/>
<dbReference type="CDD" id="cd06767">
    <property type="entry name" value="PDZ3_DLG5-like"/>
    <property type="match status" value="1"/>
</dbReference>
<dbReference type="SMART" id="SM00228">
    <property type="entry name" value="PDZ"/>
    <property type="match status" value="4"/>
</dbReference>
<evidence type="ECO:0000313" key="8">
    <source>
        <dbReference type="RefSeq" id="XP_393661.3"/>
    </source>
</evidence>
<feature type="domain" description="PDZ" evidence="4">
    <location>
        <begin position="643"/>
        <end position="699"/>
    </location>
</feature>
<feature type="coiled-coil region" evidence="1">
    <location>
        <begin position="106"/>
        <end position="284"/>
    </location>
</feature>
<dbReference type="Gene3D" id="2.30.42.10">
    <property type="match status" value="4"/>
</dbReference>
<evidence type="ECO:0000313" key="5">
    <source>
        <dbReference type="EnsemblMetazoa" id="XP_393661"/>
    </source>
</evidence>
<keyword evidence="6" id="KW-1185">Reference proteome</keyword>
<dbReference type="GO" id="GO:0005886">
    <property type="term" value="C:plasma membrane"/>
    <property type="evidence" value="ECO:0007669"/>
    <property type="project" value="TreeGrafter"/>
</dbReference>
<feature type="region of interest" description="Disordered" evidence="2">
    <location>
        <begin position="382"/>
        <end position="413"/>
    </location>
</feature>
<feature type="compositionally biased region" description="Polar residues" evidence="2">
    <location>
        <begin position="1196"/>
        <end position="1215"/>
    </location>
</feature>